<comment type="similarity">
    <text evidence="7 8">Belongs to the Rho family.</text>
</comment>
<comment type="caution">
    <text evidence="7">Lacks conserved residue(s) required for the propagation of feature annotation.</text>
</comment>
<protein>
    <recommendedName>
        <fullName evidence="7">Transcription termination factor Rho</fullName>
        <ecNumber evidence="7">3.6.4.-</ecNumber>
    </recommendedName>
    <alternativeName>
        <fullName evidence="7">ATP-dependent helicase Rho</fullName>
    </alternativeName>
</protein>
<evidence type="ECO:0000259" key="9">
    <source>
        <dbReference type="PROSITE" id="PS51856"/>
    </source>
</evidence>
<dbReference type="InterPro" id="IPR004665">
    <property type="entry name" value="Term_rho"/>
</dbReference>
<keyword evidence="11" id="KW-1185">Reference proteome</keyword>
<keyword evidence="7" id="KW-0547">Nucleotide-binding</keyword>
<dbReference type="Gene3D" id="2.40.50.140">
    <property type="entry name" value="Nucleic acid-binding proteins"/>
    <property type="match status" value="1"/>
</dbReference>
<dbReference type="KEGG" id="dalk:DSCA_26280"/>
<dbReference type="InterPro" id="IPR011113">
    <property type="entry name" value="Rho_RNA-bd"/>
</dbReference>
<proteinExistence type="inferred from homology"/>
<dbReference type="PANTHER" id="PTHR46425:SF1">
    <property type="entry name" value="TRANSCRIPTION TERMINATION FACTOR RHO"/>
    <property type="match status" value="1"/>
</dbReference>
<dbReference type="InterPro" id="IPR003593">
    <property type="entry name" value="AAA+_ATPase"/>
</dbReference>
<dbReference type="GO" id="GO:0004386">
    <property type="term" value="F:helicase activity"/>
    <property type="evidence" value="ECO:0007669"/>
    <property type="project" value="UniProtKB-UniRule"/>
</dbReference>
<dbReference type="GO" id="GO:0005524">
    <property type="term" value="F:ATP binding"/>
    <property type="evidence" value="ECO:0007669"/>
    <property type="project" value="UniProtKB-UniRule"/>
</dbReference>
<feature type="binding site" evidence="7">
    <location>
        <begin position="109"/>
        <end position="114"/>
    </location>
    <ligand>
        <name>ATP</name>
        <dbReference type="ChEBI" id="CHEBI:30616"/>
    </ligand>
</feature>
<keyword evidence="1 7" id="KW-0806">Transcription termination</keyword>
<evidence type="ECO:0000256" key="8">
    <source>
        <dbReference type="PROSITE-ProRule" id="PRU01203"/>
    </source>
</evidence>
<dbReference type="InterPro" id="IPR000194">
    <property type="entry name" value="ATPase_F1/V1/A1_a/bsu_nucl-bd"/>
</dbReference>
<dbReference type="NCBIfam" id="NF006886">
    <property type="entry name" value="PRK09376.1"/>
    <property type="match status" value="1"/>
</dbReference>
<dbReference type="GO" id="GO:0016787">
    <property type="term" value="F:hydrolase activity"/>
    <property type="evidence" value="ECO:0007669"/>
    <property type="project" value="UniProtKB-KW"/>
</dbReference>
<evidence type="ECO:0000256" key="5">
    <source>
        <dbReference type="ARBA" id="ARBA00023015"/>
    </source>
</evidence>
<dbReference type="HAMAP" id="MF_01884">
    <property type="entry name" value="Rho"/>
    <property type="match status" value="1"/>
</dbReference>
<dbReference type="Gene3D" id="3.40.50.300">
    <property type="entry name" value="P-loop containing nucleotide triphosphate hydrolases"/>
    <property type="match status" value="1"/>
</dbReference>
<dbReference type="GO" id="GO:0003723">
    <property type="term" value="F:RNA binding"/>
    <property type="evidence" value="ECO:0007669"/>
    <property type="project" value="UniProtKB-UniRule"/>
</dbReference>
<dbReference type="EC" id="3.6.4.-" evidence="7"/>
<keyword evidence="6 7" id="KW-0804">Transcription</keyword>
<gene>
    <name evidence="10" type="primary">rho_1</name>
    <name evidence="7" type="synonym">rho</name>
    <name evidence="10" type="ORF">DSCA_26280</name>
</gene>
<name>A0A5K7YIC9_9BACT</name>
<dbReference type="GO" id="GO:0006353">
    <property type="term" value="P:DNA-templated transcription termination"/>
    <property type="evidence" value="ECO:0007669"/>
    <property type="project" value="UniProtKB-UniRule"/>
</dbReference>
<keyword evidence="2 7" id="KW-0378">Hydrolase</keyword>
<dbReference type="PROSITE" id="PS51856">
    <property type="entry name" value="RHO_RNA_BD"/>
    <property type="match status" value="1"/>
</dbReference>
<sequence>MDKGFGFLRDIDNNYQAGQADTFVPAFMITKFGLREGSFIEGRGGPGNPGNQNLKLTAVDRVNGLSLDDYARTETMHTMTSINPEKRLRMAQGPKDITGQALDIIVPMGRGQRGLIISPPKSGKTTLLRHMANSVTANDPEMGVFILLVNERPEEVTDFKRGLKDAHVLYSSADQSIGQHMRMTRLAVHTAMRCAEVGRDTVVFIDSLTRMARAFNAETESYGRTLSGGLGANAMEVPRKIFGAARNIENGGSLTIIATILVETGSRMDDIIYQEFKGTGNMDLVLSRDCAEHRVFPAIDIRLSGTRKEELLLNKDELKKAVDIRRALSRKDPTEAMAELIEYLDRNGR</sequence>
<accession>A0A5K7YIC9</accession>
<dbReference type="AlphaFoldDB" id="A0A5K7YIC9"/>
<evidence type="ECO:0000256" key="1">
    <source>
        <dbReference type="ARBA" id="ARBA00022472"/>
    </source>
</evidence>
<keyword evidence="3 7" id="KW-0347">Helicase</keyword>
<keyword evidence="4 7" id="KW-0694">RNA-binding</keyword>
<keyword evidence="7" id="KW-0067">ATP-binding</keyword>
<dbReference type="PANTHER" id="PTHR46425">
    <property type="entry name" value="TRANSCRIPTION TERMINATION FACTOR RHO"/>
    <property type="match status" value="1"/>
</dbReference>
<evidence type="ECO:0000313" key="10">
    <source>
        <dbReference type="EMBL" id="BBO68698.1"/>
    </source>
</evidence>
<feature type="binding site" evidence="7">
    <location>
        <position position="152"/>
    </location>
    <ligand>
        <name>ATP</name>
        <dbReference type="ChEBI" id="CHEBI:30616"/>
    </ligand>
</feature>
<evidence type="ECO:0000313" key="11">
    <source>
        <dbReference type="Proteomes" id="UP000427906"/>
    </source>
</evidence>
<dbReference type="InterPro" id="IPR027417">
    <property type="entry name" value="P-loop_NTPase"/>
</dbReference>
<feature type="binding site" evidence="7">
    <location>
        <begin position="121"/>
        <end position="126"/>
    </location>
    <ligand>
        <name>ATP</name>
        <dbReference type="ChEBI" id="CHEBI:30616"/>
    </ligand>
</feature>
<reference evidence="10 11" key="1">
    <citation type="submission" date="2019-11" db="EMBL/GenBank/DDBJ databases">
        <title>Comparative genomics of hydrocarbon-degrading Desulfosarcina strains.</title>
        <authorList>
            <person name="Watanabe M."/>
            <person name="Kojima H."/>
            <person name="Fukui M."/>
        </authorList>
    </citation>
    <scope>NUCLEOTIDE SEQUENCE [LARGE SCALE GENOMIC DNA]</scope>
    <source>
        <strain evidence="10 11">PL12</strain>
    </source>
</reference>
<dbReference type="Proteomes" id="UP000427906">
    <property type="component" value="Chromosome"/>
</dbReference>
<comment type="subunit">
    <text evidence="7">Homohexamer. The homohexamer assembles into an open ring structure.</text>
</comment>
<feature type="domain" description="Rho RNA-BD" evidence="9">
    <location>
        <begin position="1"/>
        <end position="66"/>
    </location>
</feature>
<dbReference type="InterPro" id="IPR012340">
    <property type="entry name" value="NA-bd_OB-fold"/>
</dbReference>
<evidence type="ECO:0000256" key="7">
    <source>
        <dbReference type="HAMAP-Rule" id="MF_01884"/>
    </source>
</evidence>
<organism evidence="10 11">
    <name type="scientific">Desulfosarcina alkanivorans</name>
    <dbReference type="NCBI Taxonomy" id="571177"/>
    <lineage>
        <taxon>Bacteria</taxon>
        <taxon>Pseudomonadati</taxon>
        <taxon>Thermodesulfobacteriota</taxon>
        <taxon>Desulfobacteria</taxon>
        <taxon>Desulfobacterales</taxon>
        <taxon>Desulfosarcinaceae</taxon>
        <taxon>Desulfosarcina</taxon>
    </lineage>
</organism>
<dbReference type="Pfam" id="PF07497">
    <property type="entry name" value="Rho_RNA_bind"/>
    <property type="match status" value="1"/>
</dbReference>
<keyword evidence="5 7" id="KW-0805">Transcription regulation</keyword>
<evidence type="ECO:0000256" key="3">
    <source>
        <dbReference type="ARBA" id="ARBA00022806"/>
    </source>
</evidence>
<dbReference type="SMART" id="SM00382">
    <property type="entry name" value="AAA"/>
    <property type="match status" value="1"/>
</dbReference>
<evidence type="ECO:0000256" key="2">
    <source>
        <dbReference type="ARBA" id="ARBA00022801"/>
    </source>
</evidence>
<evidence type="ECO:0000256" key="4">
    <source>
        <dbReference type="ARBA" id="ARBA00022884"/>
    </source>
</evidence>
<dbReference type="EMBL" id="AP021874">
    <property type="protein sequence ID" value="BBO68698.1"/>
    <property type="molecule type" value="Genomic_DNA"/>
</dbReference>
<dbReference type="GO" id="GO:0008186">
    <property type="term" value="F:ATP-dependent activity, acting on RNA"/>
    <property type="evidence" value="ECO:0007669"/>
    <property type="project" value="InterPro"/>
</dbReference>
<dbReference type="SUPFAM" id="SSF52540">
    <property type="entry name" value="P-loop containing nucleoside triphosphate hydrolases"/>
    <property type="match status" value="1"/>
</dbReference>
<comment type="function">
    <text evidence="7">Facilitates transcription termination by a mechanism that involves Rho binding to the nascent RNA, activation of Rho's RNA-dependent ATPase activity, and release of the mRNA from the DNA template.</text>
</comment>
<evidence type="ECO:0000256" key="6">
    <source>
        <dbReference type="ARBA" id="ARBA00023163"/>
    </source>
</evidence>
<dbReference type="Pfam" id="PF00006">
    <property type="entry name" value="ATP-synt_ab"/>
    <property type="match status" value="1"/>
</dbReference>
<dbReference type="SUPFAM" id="SSF50249">
    <property type="entry name" value="Nucleic acid-binding proteins"/>
    <property type="match status" value="1"/>
</dbReference>